<dbReference type="EMBL" id="BBSA01000001">
    <property type="protein sequence ID" value="GAM60280.1"/>
    <property type="molecule type" value="Genomic_DNA"/>
</dbReference>
<sequence length="74" mass="8781">MTGVYFLDYKDFVNYNPTEDRVNKDPCYFDMKPNDENNPLGFTYSLAEITLTYELSPLTHLSHRPIRQSQEPWC</sequence>
<reference evidence="1 2" key="1">
    <citation type="submission" date="2015-01" db="EMBL/GenBank/DDBJ databases">
        <title>Vibrio sp. C5 JCM 19232 whole genome shotgun sequence.</title>
        <authorList>
            <person name="Sawabe T."/>
            <person name="Meirelles P."/>
            <person name="Feng G."/>
            <person name="Sayaka M."/>
            <person name="Hattori M."/>
            <person name="Ohkuma M."/>
        </authorList>
    </citation>
    <scope>NUCLEOTIDE SEQUENCE [LARGE SCALE GENOMIC DNA]</scope>
    <source>
        <strain evidence="1 2">JCM19232</strain>
    </source>
</reference>
<evidence type="ECO:0000313" key="2">
    <source>
        <dbReference type="Proteomes" id="UP000031670"/>
    </source>
</evidence>
<organism evidence="1 2">
    <name type="scientific">Vibrio ishigakensis</name>
    <dbReference type="NCBI Taxonomy" id="1481914"/>
    <lineage>
        <taxon>Bacteria</taxon>
        <taxon>Pseudomonadati</taxon>
        <taxon>Pseudomonadota</taxon>
        <taxon>Gammaproteobacteria</taxon>
        <taxon>Vibrionales</taxon>
        <taxon>Vibrionaceae</taxon>
        <taxon>Vibrio</taxon>
    </lineage>
</organism>
<proteinExistence type="predicted"/>
<name>A0A0B8P0G4_9VIBR</name>
<gene>
    <name evidence="1" type="ORF">JCM19232_613</name>
</gene>
<evidence type="ECO:0000313" key="1">
    <source>
        <dbReference type="EMBL" id="GAM60280.1"/>
    </source>
</evidence>
<comment type="caution">
    <text evidence="1">The sequence shown here is derived from an EMBL/GenBank/DDBJ whole genome shotgun (WGS) entry which is preliminary data.</text>
</comment>
<dbReference type="AlphaFoldDB" id="A0A0B8P0G4"/>
<protein>
    <submittedName>
        <fullName evidence="1">Uncharacterized protein</fullName>
    </submittedName>
</protein>
<accession>A0A0B8P0G4</accession>
<reference evidence="1 2" key="2">
    <citation type="submission" date="2015-01" db="EMBL/GenBank/DDBJ databases">
        <authorList>
            <consortium name="NBRP consortium"/>
            <person name="Sawabe T."/>
            <person name="Meirelles P."/>
            <person name="Feng G."/>
            <person name="Sayaka M."/>
            <person name="Hattori M."/>
            <person name="Ohkuma M."/>
        </authorList>
    </citation>
    <scope>NUCLEOTIDE SEQUENCE [LARGE SCALE GENOMIC DNA]</scope>
    <source>
        <strain evidence="1 2">JCM19232</strain>
    </source>
</reference>
<dbReference type="Proteomes" id="UP000031670">
    <property type="component" value="Unassembled WGS sequence"/>
</dbReference>